<reference evidence="2 3" key="1">
    <citation type="submission" date="2023-07" db="EMBL/GenBank/DDBJ databases">
        <title>Sequencing the genomes of 1000 actinobacteria strains.</title>
        <authorList>
            <person name="Klenk H.-P."/>
        </authorList>
    </citation>
    <scope>NUCLEOTIDE SEQUENCE [LARGE SCALE GENOMIC DNA]</scope>
    <source>
        <strain evidence="2 3">DSM 44508</strain>
    </source>
</reference>
<dbReference type="EMBL" id="JAVDYF010000001">
    <property type="protein sequence ID" value="MDR7354563.1"/>
    <property type="molecule type" value="Genomic_DNA"/>
</dbReference>
<evidence type="ECO:0000256" key="1">
    <source>
        <dbReference type="SAM" id="MobiDB-lite"/>
    </source>
</evidence>
<protein>
    <recommendedName>
        <fullName evidence="4">Secreted protein</fullName>
    </recommendedName>
</protein>
<evidence type="ECO:0000313" key="3">
    <source>
        <dbReference type="Proteomes" id="UP001183619"/>
    </source>
</evidence>
<feature type="region of interest" description="Disordered" evidence="1">
    <location>
        <begin position="61"/>
        <end position="113"/>
    </location>
</feature>
<evidence type="ECO:0008006" key="4">
    <source>
        <dbReference type="Google" id="ProtNLM"/>
    </source>
</evidence>
<feature type="compositionally biased region" description="Basic and acidic residues" evidence="1">
    <location>
        <begin position="61"/>
        <end position="74"/>
    </location>
</feature>
<feature type="compositionally biased region" description="Basic and acidic residues" evidence="1">
    <location>
        <begin position="83"/>
        <end position="98"/>
    </location>
</feature>
<comment type="caution">
    <text evidence="2">The sequence shown here is derived from an EMBL/GenBank/DDBJ whole genome shotgun (WGS) entry which is preliminary data.</text>
</comment>
<proteinExistence type="predicted"/>
<dbReference type="Proteomes" id="UP001183619">
    <property type="component" value="Unassembled WGS sequence"/>
</dbReference>
<keyword evidence="3" id="KW-1185">Reference proteome</keyword>
<evidence type="ECO:0000313" key="2">
    <source>
        <dbReference type="EMBL" id="MDR7354563.1"/>
    </source>
</evidence>
<accession>A0ABU2B7H3</accession>
<sequence length="113" mass="13074">MGRLFLLILLIAAAYLVWRAFGPRSWNRNSIESSSRGVIKGPDDDENFLWELEKQQFKQRRAREEAALEEEARIKRAQQKYNPEPEKPADTKDEDSTPEKPQTPGDVDESDNN</sequence>
<organism evidence="2 3">
    <name type="scientific">Corynebacterium felinum</name>
    <dbReference type="NCBI Taxonomy" id="131318"/>
    <lineage>
        <taxon>Bacteria</taxon>
        <taxon>Bacillati</taxon>
        <taxon>Actinomycetota</taxon>
        <taxon>Actinomycetes</taxon>
        <taxon>Mycobacteriales</taxon>
        <taxon>Corynebacteriaceae</taxon>
        <taxon>Corynebacterium</taxon>
    </lineage>
</organism>
<dbReference type="RefSeq" id="WP_277103633.1">
    <property type="nucleotide sequence ID" value="NZ_BAAAJS010000066.1"/>
</dbReference>
<gene>
    <name evidence="2" type="ORF">J2S37_001101</name>
</gene>
<name>A0ABU2B7H3_9CORY</name>